<keyword evidence="4 8" id="KW-0297">G-protein coupled receptor</keyword>
<dbReference type="GO" id="GO:0005886">
    <property type="term" value="C:plasma membrane"/>
    <property type="evidence" value="ECO:0007669"/>
    <property type="project" value="TreeGrafter"/>
</dbReference>
<dbReference type="InterPro" id="IPR017452">
    <property type="entry name" value="GPCR_Rhodpsn_7TM"/>
</dbReference>
<evidence type="ECO:0000313" key="12">
    <source>
        <dbReference type="Proteomes" id="UP001159428"/>
    </source>
</evidence>
<evidence type="ECO:0000256" key="4">
    <source>
        <dbReference type="ARBA" id="ARBA00023040"/>
    </source>
</evidence>
<comment type="caution">
    <text evidence="11">The sequence shown here is derived from an EMBL/GenBank/DDBJ whole genome shotgun (WGS) entry which is preliminary data.</text>
</comment>
<feature type="transmembrane region" description="Helical" evidence="9">
    <location>
        <begin position="112"/>
        <end position="134"/>
    </location>
</feature>
<feature type="transmembrane region" description="Helical" evidence="9">
    <location>
        <begin position="28"/>
        <end position="50"/>
    </location>
</feature>
<evidence type="ECO:0000259" key="10">
    <source>
        <dbReference type="PROSITE" id="PS50262"/>
    </source>
</evidence>
<sequence length="323" mass="36281">MSANLTATMNGTQTSNCFNHEAKIIGMSIFHCLIFVVSLIGNITIGTVVFKTKSMQRPINFFIVNMAMSDLLFPIFQSPYIVININTGSWLIDGHLGQALCKLRPFFPNISGLVSVQSLVLIAVDRFGAVVFPLRSPLISSKQCRFFILATWIIGTVVHIPDLLTFKLVESPERLSCERKWKGTFGESFPFRNYGVPMLVVFWYFPLVLIATLYLAIFLKLKSQNIPGEESANARAQHLRREKNVLKMSIAIVSTFAVCWMPVTIRWLLLFYPLDSTMTVSCGFQHFAAVAVSLAHLNCAINPVICLIFSGNYRRRLKNLLGC</sequence>
<dbReference type="Proteomes" id="UP001159428">
    <property type="component" value="Unassembled WGS sequence"/>
</dbReference>
<dbReference type="FunFam" id="1.20.1070.10:FF:000291">
    <property type="entry name" value="Predicted protein"/>
    <property type="match status" value="1"/>
</dbReference>
<evidence type="ECO:0000256" key="3">
    <source>
        <dbReference type="ARBA" id="ARBA00022989"/>
    </source>
</evidence>
<feature type="domain" description="G-protein coupled receptors family 1 profile" evidence="10">
    <location>
        <begin position="41"/>
        <end position="306"/>
    </location>
</feature>
<keyword evidence="5 9" id="KW-0472">Membrane</keyword>
<dbReference type="EMBL" id="CALNXJ010000010">
    <property type="protein sequence ID" value="CAH3107284.1"/>
    <property type="molecule type" value="Genomic_DNA"/>
</dbReference>
<dbReference type="CDD" id="cd00637">
    <property type="entry name" value="7tm_classA_rhodopsin-like"/>
    <property type="match status" value="1"/>
</dbReference>
<keyword evidence="3 9" id="KW-1133">Transmembrane helix</keyword>
<gene>
    <name evidence="11" type="ORF">PMEA_00001945</name>
</gene>
<dbReference type="GO" id="GO:0004930">
    <property type="term" value="F:G protein-coupled receptor activity"/>
    <property type="evidence" value="ECO:0007669"/>
    <property type="project" value="UniProtKB-KW"/>
</dbReference>
<dbReference type="PRINTS" id="PR00237">
    <property type="entry name" value="GPCRRHODOPSN"/>
</dbReference>
<evidence type="ECO:0000256" key="7">
    <source>
        <dbReference type="ARBA" id="ARBA00023224"/>
    </source>
</evidence>
<keyword evidence="6 8" id="KW-0675">Receptor</keyword>
<proteinExistence type="inferred from homology"/>
<dbReference type="PROSITE" id="PS00237">
    <property type="entry name" value="G_PROTEIN_RECEP_F1_1"/>
    <property type="match status" value="1"/>
</dbReference>
<feature type="transmembrane region" description="Helical" evidence="9">
    <location>
        <begin position="146"/>
        <end position="166"/>
    </location>
</feature>
<dbReference type="SMART" id="SM01381">
    <property type="entry name" value="7TM_GPCR_Srsx"/>
    <property type="match status" value="1"/>
</dbReference>
<evidence type="ECO:0000256" key="9">
    <source>
        <dbReference type="SAM" id="Phobius"/>
    </source>
</evidence>
<accession>A0AAU9WCX6</accession>
<dbReference type="SUPFAM" id="SSF81321">
    <property type="entry name" value="Family A G protein-coupled receptor-like"/>
    <property type="match status" value="1"/>
</dbReference>
<dbReference type="Pfam" id="PF00001">
    <property type="entry name" value="7tm_1"/>
    <property type="match status" value="1"/>
</dbReference>
<dbReference type="AlphaFoldDB" id="A0AAU9WCX6"/>
<name>A0AAU9WCX6_9CNID</name>
<keyword evidence="2 8" id="KW-0812">Transmembrane</keyword>
<evidence type="ECO:0000313" key="11">
    <source>
        <dbReference type="EMBL" id="CAH3107284.1"/>
    </source>
</evidence>
<feature type="transmembrane region" description="Helical" evidence="9">
    <location>
        <begin position="284"/>
        <end position="309"/>
    </location>
</feature>
<keyword evidence="12" id="KW-1185">Reference proteome</keyword>
<comment type="subcellular location">
    <subcellularLocation>
        <location evidence="1">Membrane</location>
        <topology evidence="1">Multi-pass membrane protein</topology>
    </subcellularLocation>
</comment>
<dbReference type="InterPro" id="IPR000276">
    <property type="entry name" value="GPCR_Rhodpsn"/>
</dbReference>
<comment type="similarity">
    <text evidence="8">Belongs to the G-protein coupled receptor 1 family.</text>
</comment>
<feature type="transmembrane region" description="Helical" evidence="9">
    <location>
        <begin position="194"/>
        <end position="217"/>
    </location>
</feature>
<dbReference type="PANTHER" id="PTHR45695">
    <property type="entry name" value="LEUCOKININ RECEPTOR-RELATED"/>
    <property type="match status" value="1"/>
</dbReference>
<keyword evidence="7 8" id="KW-0807">Transducer</keyword>
<evidence type="ECO:0000256" key="5">
    <source>
        <dbReference type="ARBA" id="ARBA00023136"/>
    </source>
</evidence>
<protein>
    <recommendedName>
        <fullName evidence="10">G-protein coupled receptors family 1 profile domain-containing protein</fullName>
    </recommendedName>
</protein>
<dbReference type="Gene3D" id="1.20.1070.10">
    <property type="entry name" value="Rhodopsin 7-helix transmembrane proteins"/>
    <property type="match status" value="1"/>
</dbReference>
<evidence type="ECO:0000256" key="8">
    <source>
        <dbReference type="RuleBase" id="RU000688"/>
    </source>
</evidence>
<organism evidence="11 12">
    <name type="scientific">Pocillopora meandrina</name>
    <dbReference type="NCBI Taxonomy" id="46732"/>
    <lineage>
        <taxon>Eukaryota</taxon>
        <taxon>Metazoa</taxon>
        <taxon>Cnidaria</taxon>
        <taxon>Anthozoa</taxon>
        <taxon>Hexacorallia</taxon>
        <taxon>Scleractinia</taxon>
        <taxon>Astrocoeniina</taxon>
        <taxon>Pocilloporidae</taxon>
        <taxon>Pocillopora</taxon>
    </lineage>
</organism>
<feature type="non-terminal residue" evidence="11">
    <location>
        <position position="323"/>
    </location>
</feature>
<feature type="transmembrane region" description="Helical" evidence="9">
    <location>
        <begin position="71"/>
        <end position="92"/>
    </location>
</feature>
<evidence type="ECO:0000256" key="1">
    <source>
        <dbReference type="ARBA" id="ARBA00004141"/>
    </source>
</evidence>
<evidence type="ECO:0000256" key="6">
    <source>
        <dbReference type="ARBA" id="ARBA00023170"/>
    </source>
</evidence>
<dbReference type="PANTHER" id="PTHR45695:SF9">
    <property type="entry name" value="LEUCOKININ RECEPTOR"/>
    <property type="match status" value="1"/>
</dbReference>
<feature type="transmembrane region" description="Helical" evidence="9">
    <location>
        <begin position="250"/>
        <end position="272"/>
    </location>
</feature>
<dbReference type="PROSITE" id="PS50262">
    <property type="entry name" value="G_PROTEIN_RECEP_F1_2"/>
    <property type="match status" value="1"/>
</dbReference>
<evidence type="ECO:0000256" key="2">
    <source>
        <dbReference type="ARBA" id="ARBA00022692"/>
    </source>
</evidence>
<reference evidence="11 12" key="1">
    <citation type="submission" date="2022-05" db="EMBL/GenBank/DDBJ databases">
        <authorList>
            <consortium name="Genoscope - CEA"/>
            <person name="William W."/>
        </authorList>
    </citation>
    <scope>NUCLEOTIDE SEQUENCE [LARGE SCALE GENOMIC DNA]</scope>
</reference>